<evidence type="ECO:0000259" key="1">
    <source>
        <dbReference type="Pfam" id="PF12770"/>
    </source>
</evidence>
<organism evidence="2">
    <name type="scientific">marine sediment metagenome</name>
    <dbReference type="NCBI Taxonomy" id="412755"/>
    <lineage>
        <taxon>unclassified sequences</taxon>
        <taxon>metagenomes</taxon>
        <taxon>ecological metagenomes</taxon>
    </lineage>
</organism>
<name>X1AWW7_9ZZZZ</name>
<feature type="domain" description="CHAT" evidence="1">
    <location>
        <begin position="64"/>
        <end position="269"/>
    </location>
</feature>
<gene>
    <name evidence="2" type="ORF">S01H4_32359</name>
</gene>
<comment type="caution">
    <text evidence="2">The sequence shown here is derived from an EMBL/GenBank/DDBJ whole genome shotgun (WGS) entry which is preliminary data.</text>
</comment>
<proteinExistence type="predicted"/>
<sequence>RKPFVGFGDPIFNRGQLAMASMPEESKRTNLSISQETIQVRGIRISEKGNLDNNKIMSIQLEDLKRLPETSDEIKSIAAVLSADPDQDVFLGVQASENRIKTMDLSDRRIIVFASHALIPGDLDGLSEPAIAFCSPSVTGENEDGLLTMGEVLKLKLNADWVVLSSCNSGGSDGQGAEALSGLGQAFFYAGTRALLASMWPVESTSAQKLTTGLFRYQKDNIKLTRARALRKSMLDLIDSSGLKDDATGKIVASYAHPLFWAPFILVGDNGIDVN</sequence>
<dbReference type="Pfam" id="PF12770">
    <property type="entry name" value="CHAT"/>
    <property type="match status" value="1"/>
</dbReference>
<dbReference type="EMBL" id="BART01016905">
    <property type="protein sequence ID" value="GAG87599.1"/>
    <property type="molecule type" value="Genomic_DNA"/>
</dbReference>
<dbReference type="AlphaFoldDB" id="X1AWW7"/>
<feature type="non-terminal residue" evidence="2">
    <location>
        <position position="1"/>
    </location>
</feature>
<reference evidence="2" key="1">
    <citation type="journal article" date="2014" name="Front. Microbiol.">
        <title>High frequency of phylogenetically diverse reductive dehalogenase-homologous genes in deep subseafloor sedimentary metagenomes.</title>
        <authorList>
            <person name="Kawai M."/>
            <person name="Futagami T."/>
            <person name="Toyoda A."/>
            <person name="Takaki Y."/>
            <person name="Nishi S."/>
            <person name="Hori S."/>
            <person name="Arai W."/>
            <person name="Tsubouchi T."/>
            <person name="Morono Y."/>
            <person name="Uchiyama I."/>
            <person name="Ito T."/>
            <person name="Fujiyama A."/>
            <person name="Inagaki F."/>
            <person name="Takami H."/>
        </authorList>
    </citation>
    <scope>NUCLEOTIDE SEQUENCE</scope>
    <source>
        <strain evidence="2">Expedition CK06-06</strain>
    </source>
</reference>
<dbReference type="InterPro" id="IPR024983">
    <property type="entry name" value="CHAT_dom"/>
</dbReference>
<evidence type="ECO:0000313" key="2">
    <source>
        <dbReference type="EMBL" id="GAG87599.1"/>
    </source>
</evidence>
<protein>
    <recommendedName>
        <fullName evidence="1">CHAT domain-containing protein</fullName>
    </recommendedName>
</protein>
<accession>X1AWW7</accession>